<keyword evidence="5" id="KW-0378">Hydrolase</keyword>
<keyword evidence="2" id="KW-0479">Metal-binding</keyword>
<evidence type="ECO:0000313" key="6">
    <source>
        <dbReference type="Proteomes" id="UP001382904"/>
    </source>
</evidence>
<dbReference type="Pfam" id="PF01557">
    <property type="entry name" value="FAA_hydrolase"/>
    <property type="match status" value="1"/>
</dbReference>
<comment type="similarity">
    <text evidence="1">Belongs to the FAH family.</text>
</comment>
<protein>
    <submittedName>
        <fullName evidence="5">Fumarylacetoacetate hydrolase family protein</fullName>
    </submittedName>
</protein>
<feature type="region of interest" description="Disordered" evidence="3">
    <location>
        <begin position="279"/>
        <end position="304"/>
    </location>
</feature>
<dbReference type="GO" id="GO:0016787">
    <property type="term" value="F:hydrolase activity"/>
    <property type="evidence" value="ECO:0007669"/>
    <property type="project" value="UniProtKB-KW"/>
</dbReference>
<dbReference type="EMBL" id="JBBKAM010000004">
    <property type="protein sequence ID" value="MEJ8646300.1"/>
    <property type="molecule type" value="Genomic_DNA"/>
</dbReference>
<reference evidence="5 6" key="1">
    <citation type="submission" date="2024-03" db="EMBL/GenBank/DDBJ databases">
        <title>Novel Streptomyces species of biotechnological and ecological value are a feature of Machair soil.</title>
        <authorList>
            <person name="Prole J.R."/>
            <person name="Goodfellow M."/>
            <person name="Allenby N."/>
            <person name="Ward A.C."/>
        </authorList>
    </citation>
    <scope>NUCLEOTIDE SEQUENCE [LARGE SCALE GENOMIC DNA]</scope>
    <source>
        <strain evidence="5 6">MS1.HAVA.3</strain>
    </source>
</reference>
<proteinExistence type="inferred from homology"/>
<organism evidence="5 6">
    <name type="scientific">Streptomyces caledonius</name>
    <dbReference type="NCBI Taxonomy" id="3134107"/>
    <lineage>
        <taxon>Bacteria</taxon>
        <taxon>Bacillati</taxon>
        <taxon>Actinomycetota</taxon>
        <taxon>Actinomycetes</taxon>
        <taxon>Kitasatosporales</taxon>
        <taxon>Streptomycetaceae</taxon>
        <taxon>Streptomyces</taxon>
    </lineage>
</organism>
<keyword evidence="6" id="KW-1185">Reference proteome</keyword>
<feature type="domain" description="Fumarylacetoacetase-like C-terminal" evidence="4">
    <location>
        <begin position="75"/>
        <end position="278"/>
    </location>
</feature>
<dbReference type="InterPro" id="IPR051121">
    <property type="entry name" value="FAH"/>
</dbReference>
<sequence length="304" mass="32208">MRTANVNGRLVLVFDDGVVDVERASDGRFPSDPQAVFDHWPEFRAWAGSAAAAAHERAPFDEQGLGAPVPRPRQVFAVALNYADHVEESAAGAPAQPAVFTKYPTSLAGPNDTIQLPSALVDWEVELVAVIGARAHQVAAADAWKYVAGLTVGQDLSERRVQLEGPVPQFSLGKSFPGFSPTGPVLVTPDAFADPDDLALGCAVDGETMQESRTSRMIFSVSEQIAWISGICPLLPGDLVFTGTPAGVGGARDPRRFLAPGEELRSWIEGIGALRNPLIAGSSYPDGPHGRGGRQGGRELDAHR</sequence>
<dbReference type="SUPFAM" id="SSF56529">
    <property type="entry name" value="FAH"/>
    <property type="match status" value="1"/>
</dbReference>
<evidence type="ECO:0000313" key="5">
    <source>
        <dbReference type="EMBL" id="MEJ8646300.1"/>
    </source>
</evidence>
<gene>
    <name evidence="5" type="ORF">WKI68_43720</name>
</gene>
<evidence type="ECO:0000259" key="4">
    <source>
        <dbReference type="Pfam" id="PF01557"/>
    </source>
</evidence>
<dbReference type="Proteomes" id="UP001382904">
    <property type="component" value="Unassembled WGS sequence"/>
</dbReference>
<dbReference type="InterPro" id="IPR036663">
    <property type="entry name" value="Fumarylacetoacetase_C_sf"/>
</dbReference>
<evidence type="ECO:0000256" key="3">
    <source>
        <dbReference type="SAM" id="MobiDB-lite"/>
    </source>
</evidence>
<comment type="caution">
    <text evidence="5">The sequence shown here is derived from an EMBL/GenBank/DDBJ whole genome shotgun (WGS) entry which is preliminary data.</text>
</comment>
<evidence type="ECO:0000256" key="2">
    <source>
        <dbReference type="ARBA" id="ARBA00022723"/>
    </source>
</evidence>
<dbReference type="Gene3D" id="3.90.850.10">
    <property type="entry name" value="Fumarylacetoacetase-like, C-terminal domain"/>
    <property type="match status" value="1"/>
</dbReference>
<dbReference type="PANTHER" id="PTHR42796:SF4">
    <property type="entry name" value="FUMARYLACETOACETATE HYDROLASE DOMAIN-CONTAINING PROTEIN 2A"/>
    <property type="match status" value="1"/>
</dbReference>
<accession>A0ABU8UEK8</accession>
<name>A0ABU8UEK8_9ACTN</name>
<dbReference type="PANTHER" id="PTHR42796">
    <property type="entry name" value="FUMARYLACETOACETATE HYDROLASE DOMAIN-CONTAINING PROTEIN 2A-RELATED"/>
    <property type="match status" value="1"/>
</dbReference>
<evidence type="ECO:0000256" key="1">
    <source>
        <dbReference type="ARBA" id="ARBA00010211"/>
    </source>
</evidence>
<dbReference type="InterPro" id="IPR011234">
    <property type="entry name" value="Fumarylacetoacetase-like_C"/>
</dbReference>